<dbReference type="Proteomes" id="UP000032180">
    <property type="component" value="Chromosome 7"/>
</dbReference>
<keyword evidence="3" id="KW-1185">Reference proteome</keyword>
<evidence type="ECO:0000313" key="3">
    <source>
        <dbReference type="Proteomes" id="UP000032180"/>
    </source>
</evidence>
<reference evidence="2 3" key="1">
    <citation type="submission" date="2012-08" db="EMBL/GenBank/DDBJ databases">
        <title>Oryza genome evolution.</title>
        <authorList>
            <person name="Wing R.A."/>
        </authorList>
    </citation>
    <scope>NUCLEOTIDE SEQUENCE</scope>
</reference>
<dbReference type="AlphaFoldDB" id="A0A0D9WYR7"/>
<evidence type="ECO:0000313" key="2">
    <source>
        <dbReference type="EnsemblPlants" id="LPERR07G11840.3"/>
    </source>
</evidence>
<organism evidence="2 3">
    <name type="scientific">Leersia perrieri</name>
    <dbReference type="NCBI Taxonomy" id="77586"/>
    <lineage>
        <taxon>Eukaryota</taxon>
        <taxon>Viridiplantae</taxon>
        <taxon>Streptophyta</taxon>
        <taxon>Embryophyta</taxon>
        <taxon>Tracheophyta</taxon>
        <taxon>Spermatophyta</taxon>
        <taxon>Magnoliopsida</taxon>
        <taxon>Liliopsida</taxon>
        <taxon>Poales</taxon>
        <taxon>Poaceae</taxon>
        <taxon>BOP clade</taxon>
        <taxon>Oryzoideae</taxon>
        <taxon>Oryzeae</taxon>
        <taxon>Oryzinae</taxon>
        <taxon>Leersia</taxon>
    </lineage>
</organism>
<reference evidence="3" key="2">
    <citation type="submission" date="2013-12" db="EMBL/GenBank/DDBJ databases">
        <authorList>
            <person name="Yu Y."/>
            <person name="Lee S."/>
            <person name="de Baynast K."/>
            <person name="Wissotski M."/>
            <person name="Liu L."/>
            <person name="Talag J."/>
            <person name="Goicoechea J."/>
            <person name="Angelova A."/>
            <person name="Jetty R."/>
            <person name="Kudrna D."/>
            <person name="Golser W."/>
            <person name="Rivera L."/>
            <person name="Zhang J."/>
            <person name="Wing R."/>
        </authorList>
    </citation>
    <scope>NUCLEOTIDE SEQUENCE</scope>
</reference>
<feature type="region of interest" description="Disordered" evidence="1">
    <location>
        <begin position="57"/>
        <end position="127"/>
    </location>
</feature>
<dbReference type="Gramene" id="LPERR07G11840.3">
    <property type="protein sequence ID" value="LPERR07G11840.3"/>
    <property type="gene ID" value="LPERR07G11840"/>
</dbReference>
<feature type="compositionally biased region" description="Low complexity" evidence="1">
    <location>
        <begin position="108"/>
        <end position="127"/>
    </location>
</feature>
<sequence length="127" mass="13066">MITPRVPGDASSVHLFLLPFIPPLHKQRTPPSAVSSIPNPTTYTAAAAVSSFAGQRSYPLRRGSSGPSARPLPSHLGDLPVSSGLDSASSPPPPPPPLIISIRHVSTGAGRRSPAASASSSPGHRHF</sequence>
<accession>A0A0D9WYR7</accession>
<protein>
    <submittedName>
        <fullName evidence="2">Uncharacterized protein</fullName>
    </submittedName>
</protein>
<reference evidence="2" key="3">
    <citation type="submission" date="2015-04" db="UniProtKB">
        <authorList>
            <consortium name="EnsemblPlants"/>
        </authorList>
    </citation>
    <scope>IDENTIFICATION</scope>
</reference>
<evidence type="ECO:0000256" key="1">
    <source>
        <dbReference type="SAM" id="MobiDB-lite"/>
    </source>
</evidence>
<feature type="compositionally biased region" description="Low complexity" evidence="1">
    <location>
        <begin position="79"/>
        <end position="89"/>
    </location>
</feature>
<dbReference type="EnsemblPlants" id="LPERR07G11840.3">
    <property type="protein sequence ID" value="LPERR07G11840.3"/>
    <property type="gene ID" value="LPERR07G11840"/>
</dbReference>
<proteinExistence type="predicted"/>
<name>A0A0D9WYR7_9ORYZ</name>
<dbReference type="HOGENOM" id="CLU_1973722_0_0_1"/>